<name>A0ABT7KZG0_9BACI</name>
<feature type="domain" description="SLH" evidence="2">
    <location>
        <begin position="79"/>
        <end position="136"/>
    </location>
</feature>
<organism evidence="3 4">
    <name type="scientific">Aquibacillus rhizosphaerae</name>
    <dbReference type="NCBI Taxonomy" id="3051431"/>
    <lineage>
        <taxon>Bacteria</taxon>
        <taxon>Bacillati</taxon>
        <taxon>Bacillota</taxon>
        <taxon>Bacilli</taxon>
        <taxon>Bacillales</taxon>
        <taxon>Bacillaceae</taxon>
        <taxon>Aquibacillus</taxon>
    </lineage>
</organism>
<gene>
    <name evidence="3" type="ORF">QQS35_00195</name>
</gene>
<sequence>MLARSKGIANENGSTTPLFSDVKNSSYYFQAVQAAASKGYINGFTDGTFRPNETLTRAEMAKIISVAYNLESNNSISFSDSSNSWANHYIEGLVNNGVTNGYSDGTFRPNNNITRVEFSLMLARAMNTTFRVKPNFKASEFVTAVIELTNIERKKYGLPALQAYPELNKVANAKAIDMNENNYFSHTSPTYGSPFEMMNDFGITYQSAGENIASGYLTPERVVNAWMNSEGHRKNILRDYFTHIGVGFEDDGYNWVQMFVKK</sequence>
<dbReference type="Gene3D" id="3.40.33.10">
    <property type="entry name" value="CAP"/>
    <property type="match status" value="1"/>
</dbReference>
<dbReference type="PANTHER" id="PTHR31157:SF1">
    <property type="entry name" value="SCP DOMAIN-CONTAINING PROTEIN"/>
    <property type="match status" value="1"/>
</dbReference>
<dbReference type="InterPro" id="IPR001119">
    <property type="entry name" value="SLH_dom"/>
</dbReference>
<comment type="caution">
    <text evidence="3">The sequence shown here is derived from an EMBL/GenBank/DDBJ whole genome shotgun (WGS) entry which is preliminary data.</text>
</comment>
<dbReference type="Pfam" id="PF00188">
    <property type="entry name" value="CAP"/>
    <property type="match status" value="1"/>
</dbReference>
<reference evidence="3 4" key="1">
    <citation type="submission" date="2023-06" db="EMBL/GenBank/DDBJ databases">
        <title>Aquibacillus rhizosphaerae LR5S19.</title>
        <authorList>
            <person name="Sun J.-Q."/>
        </authorList>
    </citation>
    <scope>NUCLEOTIDE SEQUENCE [LARGE SCALE GENOMIC DNA]</scope>
    <source>
        <strain evidence="3 4">LR5S19</strain>
    </source>
</reference>
<dbReference type="Proteomes" id="UP001235343">
    <property type="component" value="Unassembled WGS sequence"/>
</dbReference>
<keyword evidence="4" id="KW-1185">Reference proteome</keyword>
<dbReference type="InterPro" id="IPR035940">
    <property type="entry name" value="CAP_sf"/>
</dbReference>
<feature type="domain" description="SLH" evidence="2">
    <location>
        <begin position="15"/>
        <end position="78"/>
    </location>
</feature>
<dbReference type="PANTHER" id="PTHR31157">
    <property type="entry name" value="SCP DOMAIN-CONTAINING PROTEIN"/>
    <property type="match status" value="1"/>
</dbReference>
<proteinExistence type="predicted"/>
<evidence type="ECO:0000256" key="1">
    <source>
        <dbReference type="ARBA" id="ARBA00022729"/>
    </source>
</evidence>
<evidence type="ECO:0000313" key="4">
    <source>
        <dbReference type="Proteomes" id="UP001235343"/>
    </source>
</evidence>
<accession>A0ABT7KZG0</accession>
<dbReference type="Pfam" id="PF00395">
    <property type="entry name" value="SLH"/>
    <property type="match status" value="2"/>
</dbReference>
<dbReference type="InterPro" id="IPR014044">
    <property type="entry name" value="CAP_dom"/>
</dbReference>
<keyword evidence="1" id="KW-0732">Signal</keyword>
<dbReference type="CDD" id="cd05379">
    <property type="entry name" value="CAP_bacterial"/>
    <property type="match status" value="1"/>
</dbReference>
<evidence type="ECO:0000313" key="3">
    <source>
        <dbReference type="EMBL" id="MDL4838893.1"/>
    </source>
</evidence>
<dbReference type="PROSITE" id="PS51272">
    <property type="entry name" value="SLH"/>
    <property type="match status" value="2"/>
</dbReference>
<dbReference type="RefSeq" id="WP_285929657.1">
    <property type="nucleotide sequence ID" value="NZ_JASTZU010000001.1"/>
</dbReference>
<evidence type="ECO:0000259" key="2">
    <source>
        <dbReference type="PROSITE" id="PS51272"/>
    </source>
</evidence>
<protein>
    <submittedName>
        <fullName evidence="3">S-layer homology domain-containing protein</fullName>
    </submittedName>
</protein>
<dbReference type="EMBL" id="JASTZU010000001">
    <property type="protein sequence ID" value="MDL4838893.1"/>
    <property type="molecule type" value="Genomic_DNA"/>
</dbReference>
<dbReference type="SUPFAM" id="SSF55797">
    <property type="entry name" value="PR-1-like"/>
    <property type="match status" value="1"/>
</dbReference>